<reference evidence="2" key="1">
    <citation type="submission" date="2019-07" db="EMBL/GenBank/DDBJ databases">
        <authorList>
            <person name="Dittberner H."/>
        </authorList>
    </citation>
    <scope>NUCLEOTIDE SEQUENCE [LARGE SCALE GENOMIC DNA]</scope>
</reference>
<feature type="transmembrane region" description="Helical" evidence="1">
    <location>
        <begin position="53"/>
        <end position="77"/>
    </location>
</feature>
<proteinExistence type="predicted"/>
<keyword evidence="1" id="KW-0812">Transmembrane</keyword>
<evidence type="ECO:0000313" key="3">
    <source>
        <dbReference type="Proteomes" id="UP000489600"/>
    </source>
</evidence>
<keyword evidence="1" id="KW-1133">Transmembrane helix</keyword>
<evidence type="ECO:0000256" key="1">
    <source>
        <dbReference type="SAM" id="Phobius"/>
    </source>
</evidence>
<sequence length="155" mass="17264">MCKRSGQANDEINVLLQSLFSVSLWELTPILVKAREDSFSSLKLMLQNQNTAYRAYAISIIVVETLIPKAVHIAGVISGLETLDVLSDPQVLISFINLEGFTIEFEDWFFEISFLSFSPPTISFFFISLLSIVKVVLLVNVILVIVNNFSICGGE</sequence>
<organism evidence="2 3">
    <name type="scientific">Arabis nemorensis</name>
    <dbReference type="NCBI Taxonomy" id="586526"/>
    <lineage>
        <taxon>Eukaryota</taxon>
        <taxon>Viridiplantae</taxon>
        <taxon>Streptophyta</taxon>
        <taxon>Embryophyta</taxon>
        <taxon>Tracheophyta</taxon>
        <taxon>Spermatophyta</taxon>
        <taxon>Magnoliopsida</taxon>
        <taxon>eudicotyledons</taxon>
        <taxon>Gunneridae</taxon>
        <taxon>Pentapetalae</taxon>
        <taxon>rosids</taxon>
        <taxon>malvids</taxon>
        <taxon>Brassicales</taxon>
        <taxon>Brassicaceae</taxon>
        <taxon>Arabideae</taxon>
        <taxon>Arabis</taxon>
    </lineage>
</organism>
<dbReference type="EMBL" id="CABITT030000007">
    <property type="protein sequence ID" value="VVB12599.1"/>
    <property type="molecule type" value="Genomic_DNA"/>
</dbReference>
<protein>
    <submittedName>
        <fullName evidence="2">Uncharacterized protein</fullName>
    </submittedName>
</protein>
<keyword evidence="1" id="KW-0472">Membrane</keyword>
<accession>A0A565CG37</accession>
<gene>
    <name evidence="2" type="ORF">ANE_LOCUS23043</name>
</gene>
<keyword evidence="3" id="KW-1185">Reference proteome</keyword>
<name>A0A565CG37_9BRAS</name>
<feature type="transmembrane region" description="Helical" evidence="1">
    <location>
        <begin position="122"/>
        <end position="146"/>
    </location>
</feature>
<dbReference type="AlphaFoldDB" id="A0A565CG37"/>
<dbReference type="Proteomes" id="UP000489600">
    <property type="component" value="Unassembled WGS sequence"/>
</dbReference>
<evidence type="ECO:0000313" key="2">
    <source>
        <dbReference type="EMBL" id="VVB12599.1"/>
    </source>
</evidence>
<comment type="caution">
    <text evidence="2">The sequence shown here is derived from an EMBL/GenBank/DDBJ whole genome shotgun (WGS) entry which is preliminary data.</text>
</comment>